<dbReference type="InterPro" id="IPR032710">
    <property type="entry name" value="NTF2-like_dom_sf"/>
</dbReference>
<dbReference type="Gene3D" id="3.10.450.50">
    <property type="match status" value="1"/>
</dbReference>
<dbReference type="STRING" id="673521.SAMN05660991_03903"/>
<organism evidence="2 3">
    <name type="scientific">Trujillonella endophytica</name>
    <dbReference type="NCBI Taxonomy" id="673521"/>
    <lineage>
        <taxon>Bacteria</taxon>
        <taxon>Bacillati</taxon>
        <taxon>Actinomycetota</taxon>
        <taxon>Actinomycetes</taxon>
        <taxon>Geodermatophilales</taxon>
        <taxon>Geodermatophilaceae</taxon>
        <taxon>Trujillonella</taxon>
    </lineage>
</organism>
<gene>
    <name evidence="2" type="ORF">SAMN05660991_03903</name>
</gene>
<accession>A0A1H8VYA2</accession>
<protein>
    <submittedName>
        <fullName evidence="2">SnoaL-like domain-containing protein</fullName>
    </submittedName>
</protein>
<evidence type="ECO:0000313" key="2">
    <source>
        <dbReference type="EMBL" id="SEP20376.1"/>
    </source>
</evidence>
<dbReference type="RefSeq" id="WP_091947517.1">
    <property type="nucleotide sequence ID" value="NZ_FOEE01000014.1"/>
</dbReference>
<dbReference type="AlphaFoldDB" id="A0A1H8VYA2"/>
<dbReference type="Pfam" id="PF13577">
    <property type="entry name" value="SnoaL_4"/>
    <property type="match status" value="1"/>
</dbReference>
<dbReference type="EMBL" id="FOEE01000014">
    <property type="protein sequence ID" value="SEP20376.1"/>
    <property type="molecule type" value="Genomic_DNA"/>
</dbReference>
<dbReference type="SUPFAM" id="SSF54427">
    <property type="entry name" value="NTF2-like"/>
    <property type="match status" value="1"/>
</dbReference>
<dbReference type="OrthoDB" id="8225471at2"/>
<dbReference type="InterPro" id="IPR037401">
    <property type="entry name" value="SnoaL-like"/>
</dbReference>
<keyword evidence="3" id="KW-1185">Reference proteome</keyword>
<evidence type="ECO:0000313" key="3">
    <source>
        <dbReference type="Proteomes" id="UP000198960"/>
    </source>
</evidence>
<evidence type="ECO:0000259" key="1">
    <source>
        <dbReference type="Pfam" id="PF13577"/>
    </source>
</evidence>
<reference evidence="3" key="1">
    <citation type="submission" date="2016-10" db="EMBL/GenBank/DDBJ databases">
        <authorList>
            <person name="Varghese N."/>
            <person name="Submissions S."/>
        </authorList>
    </citation>
    <scope>NUCLEOTIDE SEQUENCE [LARGE SCALE GENOMIC DNA]</scope>
    <source>
        <strain evidence="3">DSM 45413</strain>
    </source>
</reference>
<sequence>MHTCDEETTTDLDVAALAARLQRMEDVLAITQLVARYGPAADLGDAGAVAGIWAEDGVYEAQPFGRWVGHGPIAGMIGGGHQEMIRAGMAHVLTPPHVEVDGDTARAWNHALNLRWDAGNDRFWVARLSANEWTLRRVDGRWRTVKRVNRNLDGADEARALFAGIASTGG</sequence>
<proteinExistence type="predicted"/>
<name>A0A1H8VYA2_9ACTN</name>
<feature type="domain" description="SnoaL-like" evidence="1">
    <location>
        <begin position="22"/>
        <end position="147"/>
    </location>
</feature>
<dbReference type="Proteomes" id="UP000198960">
    <property type="component" value="Unassembled WGS sequence"/>
</dbReference>